<protein>
    <submittedName>
        <fullName evidence="3">tRNA modification GTPase</fullName>
    </submittedName>
</protein>
<sequence length="96" mass="10402">MLSKHRILLISVPLFILPVAAGACNHTLTPEEAGILSDRSAPPSIISKDLPGADSIANSSEPEQVEAHEHTCDKNSAEEWIKHIDKTLNSLDIKHS</sequence>
<dbReference type="EMBL" id="AAOW01000002">
    <property type="protein sequence ID" value="EAR62565.1"/>
    <property type="molecule type" value="Genomic_DNA"/>
</dbReference>
<feature type="compositionally biased region" description="Basic and acidic residues" evidence="1">
    <location>
        <begin position="65"/>
        <end position="76"/>
    </location>
</feature>
<name>A0A7U8C6N7_NEPCE</name>
<keyword evidence="4" id="KW-1185">Reference proteome</keyword>
<dbReference type="Proteomes" id="UP000002171">
    <property type="component" value="Unassembled WGS sequence"/>
</dbReference>
<reference evidence="3 4" key="1">
    <citation type="submission" date="2006-02" db="EMBL/GenBank/DDBJ databases">
        <authorList>
            <person name="Pinhassi J."/>
            <person name="Pedros-Alio C."/>
            <person name="Ferriera S."/>
            <person name="Johnson J."/>
            <person name="Kravitz S."/>
            <person name="Halpern A."/>
            <person name="Remington K."/>
            <person name="Beeson K."/>
            <person name="Tran B."/>
            <person name="Rogers Y.-H."/>
            <person name="Friedman R."/>
            <person name="Venter J.C."/>
        </authorList>
    </citation>
    <scope>NUCLEOTIDE SEQUENCE [LARGE SCALE GENOMIC DNA]</scope>
    <source>
        <strain evidence="3 4">MED92</strain>
    </source>
</reference>
<gene>
    <name evidence="3" type="ORF">MED92_05588</name>
</gene>
<organism evidence="3 4">
    <name type="scientific">Neptuniibacter caesariensis</name>
    <dbReference type="NCBI Taxonomy" id="207954"/>
    <lineage>
        <taxon>Bacteria</taxon>
        <taxon>Pseudomonadati</taxon>
        <taxon>Pseudomonadota</taxon>
        <taxon>Gammaproteobacteria</taxon>
        <taxon>Oceanospirillales</taxon>
        <taxon>Oceanospirillaceae</taxon>
        <taxon>Neptuniibacter</taxon>
    </lineage>
</organism>
<dbReference type="PROSITE" id="PS51257">
    <property type="entry name" value="PROKAR_LIPOPROTEIN"/>
    <property type="match status" value="1"/>
</dbReference>
<evidence type="ECO:0000256" key="2">
    <source>
        <dbReference type="SAM" id="SignalP"/>
    </source>
</evidence>
<comment type="caution">
    <text evidence="3">The sequence shown here is derived from an EMBL/GenBank/DDBJ whole genome shotgun (WGS) entry which is preliminary data.</text>
</comment>
<feature type="region of interest" description="Disordered" evidence="1">
    <location>
        <begin position="47"/>
        <end position="76"/>
    </location>
</feature>
<feature type="chain" id="PRO_5030977484" evidence="2">
    <location>
        <begin position="24"/>
        <end position="96"/>
    </location>
</feature>
<proteinExistence type="predicted"/>
<dbReference type="AlphaFoldDB" id="A0A7U8C6N7"/>
<dbReference type="RefSeq" id="WP_007021583.1">
    <property type="nucleotide sequence ID" value="NZ_CH724126.1"/>
</dbReference>
<accession>A0A7U8C6N7</accession>
<keyword evidence="2" id="KW-0732">Signal</keyword>
<evidence type="ECO:0000256" key="1">
    <source>
        <dbReference type="SAM" id="MobiDB-lite"/>
    </source>
</evidence>
<evidence type="ECO:0000313" key="4">
    <source>
        <dbReference type="Proteomes" id="UP000002171"/>
    </source>
</evidence>
<feature type="signal peptide" evidence="2">
    <location>
        <begin position="1"/>
        <end position="23"/>
    </location>
</feature>
<evidence type="ECO:0000313" key="3">
    <source>
        <dbReference type="EMBL" id="EAR62565.1"/>
    </source>
</evidence>